<reference evidence="4" key="1">
    <citation type="submission" date="2014-06" db="EMBL/GenBank/DDBJ databases">
        <authorList>
            <person name="Le Roux Frederique"/>
        </authorList>
    </citation>
    <scope>NUCLEOTIDE SEQUENCE [LARGE SCALE GENOMIC DNA]</scope>
    <source>
        <strain evidence="4">J5-5</strain>
    </source>
</reference>
<accession>A0A4R3P971</accession>
<dbReference type="AlphaFoldDB" id="A0A4R3P971"/>
<organism evidence="1 4">
    <name type="scientific">Vibrio crassostreae</name>
    <dbReference type="NCBI Taxonomy" id="246167"/>
    <lineage>
        <taxon>Bacteria</taxon>
        <taxon>Pseudomonadati</taxon>
        <taxon>Pseudomonadota</taxon>
        <taxon>Gammaproteobacteria</taxon>
        <taxon>Vibrionales</taxon>
        <taxon>Vibrionaceae</taxon>
        <taxon>Vibrio</taxon>
    </lineage>
</organism>
<dbReference type="EMBL" id="CCJX01000154">
    <property type="protein sequence ID" value="CDT52243.1"/>
    <property type="molecule type" value="Genomic_DNA"/>
</dbReference>
<sequence length="61" mass="6677">MPNWCVNQIHIDGPDSVAIIELMTQPKPLLHQQASRAAAKLFLAGVGGLLKTTYPMTFERG</sequence>
<dbReference type="SUPFAM" id="SSF160940">
    <property type="entry name" value="Api92-like"/>
    <property type="match status" value="1"/>
</dbReference>
<evidence type="ECO:0000313" key="3">
    <source>
        <dbReference type="Proteomes" id="UP000049077"/>
    </source>
</evidence>
<gene>
    <name evidence="2" type="ORF">VCR4J5_670082</name>
    <name evidence="1" type="ORF">VCR5J5_1360042</name>
</gene>
<dbReference type="EMBL" id="CCJV01000042">
    <property type="protein sequence ID" value="CDT00193.1"/>
    <property type="molecule type" value="Genomic_DNA"/>
</dbReference>
<protein>
    <submittedName>
        <fullName evidence="1">Uncharacterized protein</fullName>
    </submittedName>
</protein>
<dbReference type="Proteomes" id="UP000049077">
    <property type="component" value="Unassembled WGS sequence"/>
</dbReference>
<name>A0A4R3P971_9VIBR</name>
<evidence type="ECO:0000313" key="1">
    <source>
        <dbReference type="EMBL" id="CDT00193.1"/>
    </source>
</evidence>
<comment type="caution">
    <text evidence="1">The sequence shown here is derived from an EMBL/GenBank/DDBJ whole genome shotgun (WGS) entry which is preliminary data.</text>
</comment>
<evidence type="ECO:0000313" key="2">
    <source>
        <dbReference type="EMBL" id="CDT52243.1"/>
    </source>
</evidence>
<proteinExistence type="predicted"/>
<dbReference type="Proteomes" id="UP000049495">
    <property type="component" value="Unassembled WGS sequence"/>
</dbReference>
<keyword evidence="3" id="KW-1185">Reference proteome</keyword>
<evidence type="ECO:0000313" key="4">
    <source>
        <dbReference type="Proteomes" id="UP000049495"/>
    </source>
</evidence>
<reference evidence="1 3" key="2">
    <citation type="submission" date="2014-06" db="EMBL/GenBank/DDBJ databases">
        <authorList>
            <person name="Le Roux F."/>
        </authorList>
    </citation>
    <scope>NUCLEOTIDE SEQUENCE</scope>
    <source>
        <strain evidence="2 3">J5-4</strain>
        <strain evidence="1">J5-5</strain>
    </source>
</reference>